<evidence type="ECO:0000256" key="10">
    <source>
        <dbReference type="HAMAP-Rule" id="MF_01499"/>
    </source>
</evidence>
<dbReference type="NCBIfam" id="TIGR00159">
    <property type="entry name" value="diadenylate cyclase CdaA"/>
    <property type="match status" value="1"/>
</dbReference>
<keyword evidence="9 10" id="KW-0472">Membrane</keyword>
<evidence type="ECO:0000256" key="9">
    <source>
        <dbReference type="ARBA" id="ARBA00023136"/>
    </source>
</evidence>
<evidence type="ECO:0000256" key="1">
    <source>
        <dbReference type="ARBA" id="ARBA00000877"/>
    </source>
</evidence>
<dbReference type="GO" id="GO:0106408">
    <property type="term" value="F:diadenylate cyclase activity"/>
    <property type="evidence" value="ECO:0007669"/>
    <property type="project" value="UniProtKB-EC"/>
</dbReference>
<keyword evidence="5 10" id="KW-0548">Nucleotidyltransferase</keyword>
<evidence type="ECO:0000256" key="5">
    <source>
        <dbReference type="ARBA" id="ARBA00022695"/>
    </source>
</evidence>
<name>A0A1F5YC06_9BACT</name>
<dbReference type="InterPro" id="IPR050338">
    <property type="entry name" value="DisA"/>
</dbReference>
<dbReference type="EMBL" id="MFIW01000062">
    <property type="protein sequence ID" value="OGF97738.1"/>
    <property type="molecule type" value="Genomic_DNA"/>
</dbReference>
<accession>A0A1F5YC06</accession>
<keyword evidence="2 10" id="KW-1003">Cell membrane</keyword>
<dbReference type="PIRSF" id="PIRSF004793">
    <property type="entry name" value="UCP004793"/>
    <property type="match status" value="1"/>
</dbReference>
<dbReference type="SUPFAM" id="SSF143597">
    <property type="entry name" value="YojJ-like"/>
    <property type="match status" value="1"/>
</dbReference>
<dbReference type="Pfam" id="PF02457">
    <property type="entry name" value="DAC"/>
    <property type="match status" value="1"/>
</dbReference>
<evidence type="ECO:0000259" key="11">
    <source>
        <dbReference type="PROSITE" id="PS51794"/>
    </source>
</evidence>
<sequence>MTFLKPGIPDILDVLVASYIIYRILLLFRGTRAAQMLFGLLLLVLTGIVAQWFHLNALRTMVSGLEAVWIVGFIVVFQPELRRALAELGRTRLFRFLVEEAGYEYLKEIEDAVRKMSTSKLGGLIAIEREASLKGFMEAGTKVEARVSSELLATIFSPYTPLHDGAVIIRNSAIVAAGCILPLTQNPLLDKNLGTRHRAAVGLSEETDALVIVVSEETRSISLAVDGHLERNLSPGELRERLVHLVTRQGDLTP</sequence>
<dbReference type="AlphaFoldDB" id="A0A1F5YC06"/>
<dbReference type="PANTHER" id="PTHR34185:SF1">
    <property type="entry name" value="DIADENYLATE CYCLASE"/>
    <property type="match status" value="1"/>
</dbReference>
<keyword evidence="3 10" id="KW-0808">Transferase</keyword>
<dbReference type="GO" id="GO:0006171">
    <property type="term" value="P:cAMP biosynthetic process"/>
    <property type="evidence" value="ECO:0007669"/>
    <property type="project" value="InterPro"/>
</dbReference>
<comment type="caution">
    <text evidence="10">Lacks conserved residue(s) required for the propagation of feature annotation.</text>
</comment>
<evidence type="ECO:0000256" key="2">
    <source>
        <dbReference type="ARBA" id="ARBA00022475"/>
    </source>
</evidence>
<keyword evidence="8 10" id="KW-1133">Transmembrane helix</keyword>
<dbReference type="FunFam" id="3.40.1700.10:FF:000002">
    <property type="entry name" value="Diadenylate cyclase"/>
    <property type="match status" value="1"/>
</dbReference>
<dbReference type="HAMAP" id="MF_01499">
    <property type="entry name" value="DacA"/>
    <property type="match status" value="1"/>
</dbReference>
<evidence type="ECO:0000256" key="6">
    <source>
        <dbReference type="ARBA" id="ARBA00022741"/>
    </source>
</evidence>
<comment type="function">
    <text evidence="10">Catalyzes the condensation of 2 ATP molecules into cyclic di-AMP (c-di-AMP), a second messenger used to regulate differing processes in different bacteria.</text>
</comment>
<organism evidence="12 13">
    <name type="scientific">Candidatus Glassbacteria bacterium RBG_16_58_8</name>
    <dbReference type="NCBI Taxonomy" id="1817866"/>
    <lineage>
        <taxon>Bacteria</taxon>
        <taxon>Candidatus Glassiibacteriota</taxon>
    </lineage>
</organism>
<dbReference type="GO" id="GO:0005524">
    <property type="term" value="F:ATP binding"/>
    <property type="evidence" value="ECO:0007669"/>
    <property type="project" value="UniProtKB-UniRule"/>
</dbReference>
<comment type="catalytic activity">
    <reaction evidence="1 10">
        <text>2 ATP = 3',3'-c-di-AMP + 2 diphosphate</text>
        <dbReference type="Rhea" id="RHEA:35655"/>
        <dbReference type="ChEBI" id="CHEBI:30616"/>
        <dbReference type="ChEBI" id="CHEBI:33019"/>
        <dbReference type="ChEBI" id="CHEBI:71500"/>
        <dbReference type="EC" id="2.7.7.85"/>
    </reaction>
</comment>
<dbReference type="EC" id="2.7.7.85" evidence="10"/>
<comment type="subunit">
    <text evidence="10">Probably a homodimer.</text>
</comment>
<dbReference type="PROSITE" id="PS51794">
    <property type="entry name" value="DAC"/>
    <property type="match status" value="1"/>
</dbReference>
<gene>
    <name evidence="10" type="primary">dacA</name>
    <name evidence="12" type="ORF">A2Z06_03045</name>
</gene>
<dbReference type="InterPro" id="IPR036888">
    <property type="entry name" value="DNA_integrity_DisA_N_sf"/>
</dbReference>
<comment type="similarity">
    <text evidence="10">Belongs to the adenylate cyclase family. DacA/CdaA subfamily.</text>
</comment>
<keyword evidence="4 10" id="KW-0812">Transmembrane</keyword>
<dbReference type="InterPro" id="IPR014046">
    <property type="entry name" value="C-di-AMP_synthase"/>
</dbReference>
<dbReference type="PANTHER" id="PTHR34185">
    <property type="entry name" value="DIADENYLATE CYCLASE"/>
    <property type="match status" value="1"/>
</dbReference>
<dbReference type="GO" id="GO:0004016">
    <property type="term" value="F:adenylate cyclase activity"/>
    <property type="evidence" value="ECO:0007669"/>
    <property type="project" value="UniProtKB-UniRule"/>
</dbReference>
<evidence type="ECO:0000256" key="3">
    <source>
        <dbReference type="ARBA" id="ARBA00022679"/>
    </source>
</evidence>
<keyword evidence="7 10" id="KW-0067">ATP-binding</keyword>
<feature type="domain" description="DAC" evidence="11">
    <location>
        <begin position="78"/>
        <end position="235"/>
    </location>
</feature>
<evidence type="ECO:0000256" key="8">
    <source>
        <dbReference type="ARBA" id="ARBA00022989"/>
    </source>
</evidence>
<evidence type="ECO:0000313" key="12">
    <source>
        <dbReference type="EMBL" id="OGF97738.1"/>
    </source>
</evidence>
<dbReference type="Proteomes" id="UP000179034">
    <property type="component" value="Unassembled WGS sequence"/>
</dbReference>
<reference evidence="12 13" key="1">
    <citation type="journal article" date="2016" name="Nat. Commun.">
        <title>Thousands of microbial genomes shed light on interconnected biogeochemical processes in an aquifer system.</title>
        <authorList>
            <person name="Anantharaman K."/>
            <person name="Brown C.T."/>
            <person name="Hug L.A."/>
            <person name="Sharon I."/>
            <person name="Castelle C.J."/>
            <person name="Probst A.J."/>
            <person name="Thomas B.C."/>
            <person name="Singh A."/>
            <person name="Wilkins M.J."/>
            <person name="Karaoz U."/>
            <person name="Brodie E.L."/>
            <person name="Williams K.H."/>
            <person name="Hubbard S.S."/>
            <person name="Banfield J.F."/>
        </authorList>
    </citation>
    <scope>NUCLEOTIDE SEQUENCE [LARGE SCALE GENOMIC DNA]</scope>
</reference>
<feature type="transmembrane region" description="Helical" evidence="10">
    <location>
        <begin position="37"/>
        <end position="55"/>
    </location>
</feature>
<evidence type="ECO:0000256" key="7">
    <source>
        <dbReference type="ARBA" id="ARBA00022840"/>
    </source>
</evidence>
<protein>
    <recommendedName>
        <fullName evidence="10">Diadenylate cyclase</fullName>
        <shortName evidence="10">DAC</shortName>
        <ecNumber evidence="10">2.7.7.85</ecNumber>
    </recommendedName>
    <alternativeName>
        <fullName evidence="10">Cyclic-di-AMP synthase</fullName>
        <shortName evidence="10">c-di-AMP synthase</shortName>
    </alternativeName>
</protein>
<evidence type="ECO:0000313" key="13">
    <source>
        <dbReference type="Proteomes" id="UP000179034"/>
    </source>
</evidence>
<feature type="transmembrane region" description="Helical" evidence="10">
    <location>
        <begin position="6"/>
        <end position="25"/>
    </location>
</feature>
<dbReference type="InterPro" id="IPR003390">
    <property type="entry name" value="DNA_integrity_scan_DisA_N"/>
</dbReference>
<proteinExistence type="inferred from homology"/>
<keyword evidence="6 10" id="KW-0547">Nucleotide-binding</keyword>
<dbReference type="InterPro" id="IPR045585">
    <property type="entry name" value="CdaA_N"/>
</dbReference>
<dbReference type="Pfam" id="PF19293">
    <property type="entry name" value="CdaA_N"/>
    <property type="match status" value="1"/>
</dbReference>
<comment type="caution">
    <text evidence="12">The sequence shown here is derived from an EMBL/GenBank/DDBJ whole genome shotgun (WGS) entry which is preliminary data.</text>
</comment>
<evidence type="ECO:0000256" key="4">
    <source>
        <dbReference type="ARBA" id="ARBA00022692"/>
    </source>
</evidence>
<dbReference type="InterPro" id="IPR034701">
    <property type="entry name" value="CdaA"/>
</dbReference>
<dbReference type="Gene3D" id="3.40.1700.10">
    <property type="entry name" value="DNA integrity scanning protein, DisA, N-terminal domain"/>
    <property type="match status" value="1"/>
</dbReference>